<dbReference type="AlphaFoldDB" id="A0AAE1LLB3"/>
<dbReference type="InterPro" id="IPR046401">
    <property type="entry name" value="FITM1/2"/>
</dbReference>
<dbReference type="GO" id="GO:0005789">
    <property type="term" value="C:endoplasmic reticulum membrane"/>
    <property type="evidence" value="ECO:0007669"/>
    <property type="project" value="UniProtKB-SubCell"/>
</dbReference>
<evidence type="ECO:0000256" key="4">
    <source>
        <dbReference type="ARBA" id="ARBA00022824"/>
    </source>
</evidence>
<evidence type="ECO:0000313" key="10">
    <source>
        <dbReference type="EMBL" id="KAK3923928.1"/>
    </source>
</evidence>
<evidence type="ECO:0000256" key="8">
    <source>
        <dbReference type="SAM" id="MobiDB-lite"/>
    </source>
</evidence>
<feature type="transmembrane region" description="Helical" evidence="9">
    <location>
        <begin position="305"/>
        <end position="328"/>
    </location>
</feature>
<dbReference type="Pfam" id="PF10261">
    <property type="entry name" value="FIT"/>
    <property type="match status" value="1"/>
</dbReference>
<evidence type="ECO:0000313" key="11">
    <source>
        <dbReference type="Proteomes" id="UP001219518"/>
    </source>
</evidence>
<dbReference type="InterPro" id="IPR019388">
    <property type="entry name" value="FIT"/>
</dbReference>
<feature type="transmembrane region" description="Helical" evidence="9">
    <location>
        <begin position="146"/>
        <end position="166"/>
    </location>
</feature>
<evidence type="ECO:0000256" key="6">
    <source>
        <dbReference type="ARBA" id="ARBA00023098"/>
    </source>
</evidence>
<evidence type="ECO:0000256" key="3">
    <source>
        <dbReference type="ARBA" id="ARBA00022801"/>
    </source>
</evidence>
<proteinExistence type="inferred from homology"/>
<reference evidence="10" key="2">
    <citation type="journal article" date="2023" name="BMC Genomics">
        <title>Pest status, molecular evolution, and epigenetic factors derived from the genome assembly of Frankliniella fusca, a thysanopteran phytovirus vector.</title>
        <authorList>
            <person name="Catto M.A."/>
            <person name="Labadie P.E."/>
            <person name="Jacobson A.L."/>
            <person name="Kennedy G.G."/>
            <person name="Srinivasan R."/>
            <person name="Hunt B.G."/>
        </authorList>
    </citation>
    <scope>NUCLEOTIDE SEQUENCE</scope>
    <source>
        <strain evidence="10">PL_HMW_Pooled</strain>
    </source>
</reference>
<dbReference type="Proteomes" id="UP001219518">
    <property type="component" value="Unassembled WGS sequence"/>
</dbReference>
<protein>
    <submittedName>
        <fullName evidence="10">Fat storage-inducing transmembrane protein</fullName>
    </submittedName>
</protein>
<dbReference type="GO" id="GO:0019915">
    <property type="term" value="P:lipid storage"/>
    <property type="evidence" value="ECO:0007669"/>
    <property type="project" value="InterPro"/>
</dbReference>
<dbReference type="PANTHER" id="PTHR23129:SF0">
    <property type="entry name" value="ACYL-COENZYME A DIPHOSPHATASE FITM2"/>
    <property type="match status" value="1"/>
</dbReference>
<name>A0AAE1LLB3_9NEOP</name>
<comment type="subcellular location">
    <subcellularLocation>
        <location evidence="1">Endoplasmic reticulum membrane</location>
        <topology evidence="1">Multi-pass membrane protein</topology>
    </subcellularLocation>
</comment>
<keyword evidence="6" id="KW-0443">Lipid metabolism</keyword>
<keyword evidence="4" id="KW-0256">Endoplasmic reticulum</keyword>
<keyword evidence="2 9" id="KW-0812">Transmembrane</keyword>
<evidence type="ECO:0000256" key="5">
    <source>
        <dbReference type="ARBA" id="ARBA00022989"/>
    </source>
</evidence>
<evidence type="ECO:0000256" key="7">
    <source>
        <dbReference type="ARBA" id="ARBA00023136"/>
    </source>
</evidence>
<keyword evidence="11" id="KW-1185">Reference proteome</keyword>
<dbReference type="GO" id="GO:0034389">
    <property type="term" value="P:lipid droplet organization"/>
    <property type="evidence" value="ECO:0007669"/>
    <property type="project" value="InterPro"/>
</dbReference>
<accession>A0AAE1LLB3</accession>
<feature type="compositionally biased region" description="Polar residues" evidence="8">
    <location>
        <begin position="51"/>
        <end position="66"/>
    </location>
</feature>
<feature type="region of interest" description="Disordered" evidence="8">
    <location>
        <begin position="33"/>
        <end position="78"/>
    </location>
</feature>
<dbReference type="EMBL" id="JAHWGI010001158">
    <property type="protein sequence ID" value="KAK3923928.1"/>
    <property type="molecule type" value="Genomic_DNA"/>
</dbReference>
<feature type="transmembrane region" description="Helical" evidence="9">
    <location>
        <begin position="334"/>
        <end position="352"/>
    </location>
</feature>
<dbReference type="HAMAP" id="MF_03230">
    <property type="entry name" value="FITM2"/>
    <property type="match status" value="1"/>
</dbReference>
<feature type="region of interest" description="Disordered" evidence="8">
    <location>
        <begin position="381"/>
        <end position="427"/>
    </location>
</feature>
<dbReference type="GO" id="GO:0008654">
    <property type="term" value="P:phospholipid biosynthetic process"/>
    <property type="evidence" value="ECO:0007669"/>
    <property type="project" value="TreeGrafter"/>
</dbReference>
<gene>
    <name evidence="10" type="ORF">KUF71_012166</name>
</gene>
<keyword evidence="5 9" id="KW-1133">Transmembrane helix</keyword>
<evidence type="ECO:0000256" key="2">
    <source>
        <dbReference type="ARBA" id="ARBA00022692"/>
    </source>
</evidence>
<organism evidence="10 11">
    <name type="scientific">Frankliniella fusca</name>
    <dbReference type="NCBI Taxonomy" id="407009"/>
    <lineage>
        <taxon>Eukaryota</taxon>
        <taxon>Metazoa</taxon>
        <taxon>Ecdysozoa</taxon>
        <taxon>Arthropoda</taxon>
        <taxon>Hexapoda</taxon>
        <taxon>Insecta</taxon>
        <taxon>Pterygota</taxon>
        <taxon>Neoptera</taxon>
        <taxon>Paraneoptera</taxon>
        <taxon>Thysanoptera</taxon>
        <taxon>Terebrantia</taxon>
        <taxon>Thripoidea</taxon>
        <taxon>Thripidae</taxon>
        <taxon>Frankliniella</taxon>
    </lineage>
</organism>
<keyword evidence="7 9" id="KW-0472">Membrane</keyword>
<feature type="compositionally biased region" description="Polar residues" evidence="8">
    <location>
        <begin position="416"/>
        <end position="427"/>
    </location>
</feature>
<reference evidence="10" key="1">
    <citation type="submission" date="2021-07" db="EMBL/GenBank/DDBJ databases">
        <authorList>
            <person name="Catto M.A."/>
            <person name="Jacobson A."/>
            <person name="Kennedy G."/>
            <person name="Labadie P."/>
            <person name="Hunt B.G."/>
            <person name="Srinivasan R."/>
        </authorList>
    </citation>
    <scope>NUCLEOTIDE SEQUENCE</scope>
    <source>
        <strain evidence="10">PL_HMW_Pooled</strain>
        <tissue evidence="10">Head</tissue>
    </source>
</reference>
<feature type="transmembrane region" description="Helical" evidence="9">
    <location>
        <begin position="107"/>
        <end position="126"/>
    </location>
</feature>
<dbReference type="PANTHER" id="PTHR23129">
    <property type="entry name" value="ACYL-COENZYME A DIPHOSPHATASE FITM2"/>
    <property type="match status" value="1"/>
</dbReference>
<sequence length="427" mass="49148">MPLTYPRISERSRGLDELRLCLFQRSSWLSPRRTTTASPTMATKRKPIHSYSGNSKLNFRPMSQENSKQDTKGTKPVPEQSSIGNVLLMMVLHICRKIVFVDTIKRVAVYCSCLFLVSLIGDVLPIPRSYFSRSDNFLNQCFVKFGWGWTMIVTFPFLVLTSYTICCGKRDKVLKHLIRLCVATVSWLFWTKLFDYIEVSYGKCSVKGDFTKQQCLAHGQYWYSFHISGHAFILVYSSLILIEEARAIVGWERIRDMIREEYHTRSNSEDSRTVAITSPLGNLSETEFIVLKSCYEKFTPLVRGLFILMTCFSMLWDFMLIFTMLYFHNMVEKLLAGVIAIFIWFVTYRGWYTVPKFIPDLPGEGLFKYKGKETVDVPLKKRKSVPSSSPGKGQLPRFMGMPLYGLRSQDPDKNENANNGSNAISDF</sequence>
<dbReference type="GO" id="GO:0010945">
    <property type="term" value="F:coenzyme A diphosphatase activity"/>
    <property type="evidence" value="ECO:0007669"/>
    <property type="project" value="InterPro"/>
</dbReference>
<evidence type="ECO:0000256" key="9">
    <source>
        <dbReference type="SAM" id="Phobius"/>
    </source>
</evidence>
<evidence type="ECO:0000256" key="1">
    <source>
        <dbReference type="ARBA" id="ARBA00004477"/>
    </source>
</evidence>
<comment type="caution">
    <text evidence="10">The sequence shown here is derived from an EMBL/GenBank/DDBJ whole genome shotgun (WGS) entry which is preliminary data.</text>
</comment>
<keyword evidence="3" id="KW-0378">Hydrolase</keyword>
<feature type="transmembrane region" description="Helical" evidence="9">
    <location>
        <begin position="221"/>
        <end position="242"/>
    </location>
</feature>